<dbReference type="STRING" id="247633.GP2143_17826"/>
<accession>A0YAI5</accession>
<evidence type="ECO:0000256" key="5">
    <source>
        <dbReference type="ARBA" id="ARBA00023014"/>
    </source>
</evidence>
<evidence type="ECO:0000256" key="3">
    <source>
        <dbReference type="ARBA" id="ARBA00023002"/>
    </source>
</evidence>
<dbReference type="Gene3D" id="2.60.120.260">
    <property type="entry name" value="Galactose-binding domain-like"/>
    <property type="match status" value="1"/>
</dbReference>
<dbReference type="Pfam" id="PF12831">
    <property type="entry name" value="FAD_oxidored"/>
    <property type="match status" value="1"/>
</dbReference>
<keyword evidence="2" id="KW-0479">Metal-binding</keyword>
<dbReference type="GO" id="GO:0051539">
    <property type="term" value="F:4 iron, 4 sulfur cluster binding"/>
    <property type="evidence" value="ECO:0007669"/>
    <property type="project" value="UniProtKB-KW"/>
</dbReference>
<dbReference type="Proteomes" id="UP000004931">
    <property type="component" value="Unassembled WGS sequence"/>
</dbReference>
<keyword evidence="4" id="KW-0408">Iron</keyword>
<dbReference type="OrthoDB" id="9777740at2"/>
<dbReference type="AlphaFoldDB" id="A0YAI5"/>
<keyword evidence="3" id="KW-0560">Oxidoreductase</keyword>
<evidence type="ECO:0000256" key="1">
    <source>
        <dbReference type="ARBA" id="ARBA00022485"/>
    </source>
</evidence>
<keyword evidence="1" id="KW-0004">4Fe-4S</keyword>
<dbReference type="PANTHER" id="PTHR43498:SF1">
    <property type="entry name" value="COB--COM HETERODISULFIDE REDUCTASE IRON-SULFUR SUBUNIT A"/>
    <property type="match status" value="1"/>
</dbReference>
<sequence length="619" mass="68183">MPTNNRSKPVPNGILIEAEDFDNHGGWVLDSQFETQMGSPYLLAHGLGRPVGDATTTVSIPEAGDYEVWVRAKDWVPEHHPGRFTLSINDILVETEFGANDKDWSWQSAGKVFIPKGDIPFRLHDLTGFDGRCDAIYLSSDDSVPPNAVDTASRSWRRALRGLADEPADSGNYDVVVVGGGISGCTAALAAARLGQTVALIHDRPVLGGNASKEIGLFPRGTQGALFKEISERTPDGDLKAFSLLEANPNATVFLEHRVVNAVKKDNSIVSIDAIHAQDGHEHRFKGRIFIDASGVAMLGVLVGAETLFGRESRSEYNEPYAPDKADDMHHGNTVFFRTGMVDHPVSFPEVPWATEVSKDYANLSGQLVEPGNDNGEGPIAGDNPSTPEFQFAGMDETFPATHFWEYGQWLDPYTKGELIRDYLMRALYGTFSNVKKLEPEKYANLNLEWMAFVAAQGEFRRYKGDYILTENDIRDHTPFEDALVANDGSFCIHCAYEPGEGKYDFRLKDWIFDGRDKKPYSIPFRCLYSANVENLMMAGKHISVTHIAGSSTKYMGNGAQHGVAVAAAASLCNQHNITPRALYEERLGELKGLVEDLSGCDHDMHQNPPARKYKPVPG</sequence>
<name>A0YAI5_9GAMM</name>
<comment type="caution">
    <text evidence="6">The sequence shown here is derived from an EMBL/GenBank/DDBJ whole genome shotgun (WGS) entry which is preliminary data.</text>
</comment>
<keyword evidence="5" id="KW-0411">Iron-sulfur</keyword>
<dbReference type="PANTHER" id="PTHR43498">
    <property type="entry name" value="FERREDOXIN:COB-COM HETERODISULFIDE REDUCTASE SUBUNIT A"/>
    <property type="match status" value="1"/>
</dbReference>
<evidence type="ECO:0000313" key="6">
    <source>
        <dbReference type="EMBL" id="EAW33139.1"/>
    </source>
</evidence>
<dbReference type="GO" id="GO:0016491">
    <property type="term" value="F:oxidoreductase activity"/>
    <property type="evidence" value="ECO:0007669"/>
    <property type="project" value="UniProtKB-KW"/>
</dbReference>
<dbReference type="SUPFAM" id="SSF51905">
    <property type="entry name" value="FAD/NAD(P)-binding domain"/>
    <property type="match status" value="1"/>
</dbReference>
<keyword evidence="7" id="KW-1185">Reference proteome</keyword>
<dbReference type="GO" id="GO:0046872">
    <property type="term" value="F:metal ion binding"/>
    <property type="evidence" value="ECO:0007669"/>
    <property type="project" value="UniProtKB-KW"/>
</dbReference>
<dbReference type="EMBL" id="AAVT01000001">
    <property type="protein sequence ID" value="EAW33139.1"/>
    <property type="molecule type" value="Genomic_DNA"/>
</dbReference>
<evidence type="ECO:0000256" key="2">
    <source>
        <dbReference type="ARBA" id="ARBA00022723"/>
    </source>
</evidence>
<proteinExistence type="predicted"/>
<reference evidence="6 7" key="1">
    <citation type="journal article" date="2010" name="J. Bacteriol.">
        <title>Genome sequence of the oligotrophic marine Gammaproteobacterium HTCC2143, isolated from the Oregon Coast.</title>
        <authorList>
            <person name="Oh H.M."/>
            <person name="Kang I."/>
            <person name="Ferriera S."/>
            <person name="Giovannoni S.J."/>
            <person name="Cho J.C."/>
        </authorList>
    </citation>
    <scope>NUCLEOTIDE SEQUENCE [LARGE SCALE GENOMIC DNA]</scope>
    <source>
        <strain evidence="6 7">HTCC2143</strain>
    </source>
</reference>
<dbReference type="InterPro" id="IPR039650">
    <property type="entry name" value="HdrA-like"/>
</dbReference>
<dbReference type="eggNOG" id="COG1053">
    <property type="taxonomic scope" value="Bacteria"/>
</dbReference>
<organism evidence="6 7">
    <name type="scientific">marine gamma proteobacterium HTCC2143</name>
    <dbReference type="NCBI Taxonomy" id="247633"/>
    <lineage>
        <taxon>Bacteria</taxon>
        <taxon>Pseudomonadati</taxon>
        <taxon>Pseudomonadota</taxon>
        <taxon>Gammaproteobacteria</taxon>
        <taxon>Cellvibrionales</taxon>
        <taxon>Spongiibacteraceae</taxon>
        <taxon>BD1-7 clade</taxon>
    </lineage>
</organism>
<protein>
    <submittedName>
        <fullName evidence="6">Putative pyridine nucleotide-disulphide oxidoreductase</fullName>
    </submittedName>
</protein>
<dbReference type="Gene3D" id="3.50.50.60">
    <property type="entry name" value="FAD/NAD(P)-binding domain"/>
    <property type="match status" value="1"/>
</dbReference>
<dbReference type="InterPro" id="IPR036188">
    <property type="entry name" value="FAD/NAD-bd_sf"/>
</dbReference>
<evidence type="ECO:0000256" key="4">
    <source>
        <dbReference type="ARBA" id="ARBA00023004"/>
    </source>
</evidence>
<evidence type="ECO:0000313" key="7">
    <source>
        <dbReference type="Proteomes" id="UP000004931"/>
    </source>
</evidence>
<gene>
    <name evidence="6" type="ORF">GP2143_17826</name>
</gene>